<protein>
    <submittedName>
        <fullName evidence="1">Uncharacterized protein</fullName>
    </submittedName>
</protein>
<organism evidence="1 2">
    <name type="scientific">Catharanthus roseus</name>
    <name type="common">Madagascar periwinkle</name>
    <name type="synonym">Vinca rosea</name>
    <dbReference type="NCBI Taxonomy" id="4058"/>
    <lineage>
        <taxon>Eukaryota</taxon>
        <taxon>Viridiplantae</taxon>
        <taxon>Streptophyta</taxon>
        <taxon>Embryophyta</taxon>
        <taxon>Tracheophyta</taxon>
        <taxon>Spermatophyta</taxon>
        <taxon>Magnoliopsida</taxon>
        <taxon>eudicotyledons</taxon>
        <taxon>Gunneridae</taxon>
        <taxon>Pentapetalae</taxon>
        <taxon>asterids</taxon>
        <taxon>lamiids</taxon>
        <taxon>Gentianales</taxon>
        <taxon>Apocynaceae</taxon>
        <taxon>Rauvolfioideae</taxon>
        <taxon>Vinceae</taxon>
        <taxon>Catharanthinae</taxon>
        <taxon>Catharanthus</taxon>
    </lineage>
</organism>
<accession>A0ACC0B7N2</accession>
<evidence type="ECO:0000313" key="2">
    <source>
        <dbReference type="Proteomes" id="UP001060085"/>
    </source>
</evidence>
<dbReference type="Proteomes" id="UP001060085">
    <property type="component" value="Linkage Group LG04"/>
</dbReference>
<evidence type="ECO:0000313" key="1">
    <source>
        <dbReference type="EMBL" id="KAI5668645.1"/>
    </source>
</evidence>
<proteinExistence type="predicted"/>
<reference evidence="2" key="1">
    <citation type="journal article" date="2023" name="Nat. Plants">
        <title>Single-cell RNA sequencing provides a high-resolution roadmap for understanding the multicellular compartmentation of specialized metabolism.</title>
        <authorList>
            <person name="Sun S."/>
            <person name="Shen X."/>
            <person name="Li Y."/>
            <person name="Li Y."/>
            <person name="Wang S."/>
            <person name="Li R."/>
            <person name="Zhang H."/>
            <person name="Shen G."/>
            <person name="Guo B."/>
            <person name="Wei J."/>
            <person name="Xu J."/>
            <person name="St-Pierre B."/>
            <person name="Chen S."/>
            <person name="Sun C."/>
        </authorList>
    </citation>
    <scope>NUCLEOTIDE SEQUENCE [LARGE SCALE GENOMIC DNA]</scope>
</reference>
<sequence length="172" mass="19506">MAQQSIMAQNSYGYLELKVNMKFNVPLRFNASYAAKYASSTCGSKWEVYSQVGLYGNWNWSCFASTLLTELPSLHSRIMSKSGKEFDSEYANGYKYFLQSESKSWIEGIRNVVESLTVYKFEELQIAPGSFAKANRINGYVFCSNSNEDCVAVKMMKGNVLVEINMLKKISH</sequence>
<gene>
    <name evidence="1" type="ORF">M9H77_18498</name>
</gene>
<dbReference type="EMBL" id="CM044704">
    <property type="protein sequence ID" value="KAI5668645.1"/>
    <property type="molecule type" value="Genomic_DNA"/>
</dbReference>
<comment type="caution">
    <text evidence="1">The sequence shown here is derived from an EMBL/GenBank/DDBJ whole genome shotgun (WGS) entry which is preliminary data.</text>
</comment>
<keyword evidence="2" id="KW-1185">Reference proteome</keyword>
<name>A0ACC0B7N2_CATRO</name>